<sequence>MFRCCARRFSPQLRDIINRLDFIEEQIIDLKAFREAVEAILPGVAAAADVLAKKRREAVQQINVVVKDPLTSEEFAELNQFYAVQKVQPLALSNMLRIQTHEDLYSHARIVRREYLVRVAKRARALSHAPVGLSQMRSIQELRRWYEWSFHDVKSIKAPVDTESALKFDTLLRRVLLRHYNVSALLSEGMHELGRRQRWSEHSSSDEVLSEAFEEMQQFFVEFCMGRVRLRFIAGNYVQLSTKILNVQPKDYEKLTAPMYFGHDPDTFVGQICQRCSLVTLVECAIRSAKLCNNDINILLRVSADPDTTFPGIPYITYDILCALIDDAIQANILRSEKYGVPFTPVIVTVAQRKGSEQFSVRVSDTAGGLPLHIARHVLKYWFTYKCTDDMLKHAKTWIHSPIRLPYAYCAARVLGGDISVVSVDGYGTDRFLHLPAEGMKGVHI</sequence>
<dbReference type="PANTHER" id="PTHR11947:SF40">
    <property type="entry name" value="PROTEIN-SERINE_THREONINE KINASE"/>
    <property type="match status" value="1"/>
</dbReference>
<reference evidence="10" key="1">
    <citation type="submission" date="2011-07" db="EMBL/GenBank/DDBJ databases">
        <title>Divergent evolution of antigenic variation in African trypanosomes.</title>
        <authorList>
            <person name="Jackson A.P."/>
            <person name="Berry A."/>
            <person name="Allison H.C."/>
            <person name="Burton P."/>
            <person name="Anderson J."/>
            <person name="Aslett M."/>
            <person name="Brown R."/>
            <person name="Corton N."/>
            <person name="Harris D."/>
            <person name="Hauser H."/>
            <person name="Gamble J."/>
            <person name="Gilderthorp R."/>
            <person name="McQuillan J."/>
            <person name="Quail M.A."/>
            <person name="Sanders M."/>
            <person name="Van Tonder A."/>
            <person name="Ginger M.L."/>
            <person name="Donelson J.E."/>
            <person name="Field M.C."/>
            <person name="Barry J.D."/>
            <person name="Berriman M."/>
            <person name="Hertz-Fowler C."/>
        </authorList>
    </citation>
    <scope>NUCLEOTIDE SEQUENCE [LARGE SCALE GENOMIC DNA]</scope>
    <source>
        <strain evidence="10">IL3000</strain>
    </source>
</reference>
<dbReference type="GO" id="GO:0005524">
    <property type="term" value="F:ATP binding"/>
    <property type="evidence" value="ECO:0007669"/>
    <property type="project" value="UniProtKB-UniRule"/>
</dbReference>
<dbReference type="GO" id="GO:0004740">
    <property type="term" value="F:pyruvate dehydrogenase (acetyl-transferring) kinase activity"/>
    <property type="evidence" value="ECO:0007669"/>
    <property type="project" value="TreeGrafter"/>
</dbReference>
<feature type="domain" description="Branched-chain alpha-ketoacid dehydrogenase kinase/Pyruvate dehydrogenase kinase N-terminal" evidence="8">
    <location>
        <begin position="89"/>
        <end position="273"/>
    </location>
</feature>
<keyword evidence="4 7" id="KW-0418">Kinase</keyword>
<dbReference type="InterPro" id="IPR036890">
    <property type="entry name" value="HATPase_C_sf"/>
</dbReference>
<dbReference type="SUPFAM" id="SSF69012">
    <property type="entry name" value="alpha-ketoacid dehydrogenase kinase, N-terminal domain"/>
    <property type="match status" value="1"/>
</dbReference>
<dbReference type="PANTHER" id="PTHR11947">
    <property type="entry name" value="PYRUVATE DEHYDROGENASE KINASE"/>
    <property type="match status" value="1"/>
</dbReference>
<evidence type="ECO:0000256" key="1">
    <source>
        <dbReference type="ARBA" id="ARBA00006155"/>
    </source>
</evidence>
<proteinExistence type="inferred from homology"/>
<organism evidence="9 10">
    <name type="scientific">Trypanosoma congolense (strain IL3000)</name>
    <dbReference type="NCBI Taxonomy" id="1068625"/>
    <lineage>
        <taxon>Eukaryota</taxon>
        <taxon>Discoba</taxon>
        <taxon>Euglenozoa</taxon>
        <taxon>Kinetoplastea</taxon>
        <taxon>Metakinetoplastina</taxon>
        <taxon>Trypanosomatida</taxon>
        <taxon>Trypanosomatidae</taxon>
        <taxon>Trypanosoma</taxon>
        <taxon>Nannomonas</taxon>
    </lineage>
</organism>
<dbReference type="EC" id="2.7.11.-" evidence="7"/>
<dbReference type="SUPFAM" id="SSF55874">
    <property type="entry name" value="ATPase domain of HSP90 chaperone/DNA topoisomerase II/histidine kinase"/>
    <property type="match status" value="1"/>
</dbReference>
<comment type="caution">
    <text evidence="9">The sequence shown here is derived from an EMBL/GenBank/DDBJ whole genome shotgun (WGS) entry which is preliminary data.</text>
</comment>
<evidence type="ECO:0000313" key="10">
    <source>
        <dbReference type="Proteomes" id="UP000000702"/>
    </source>
</evidence>
<dbReference type="VEuPathDB" id="TriTrypDB:TcIL3000_0_14610"/>
<dbReference type="InterPro" id="IPR018955">
    <property type="entry name" value="BCDHK/PDK_N"/>
</dbReference>
<dbReference type="GO" id="GO:0010906">
    <property type="term" value="P:regulation of glucose metabolic process"/>
    <property type="evidence" value="ECO:0007669"/>
    <property type="project" value="TreeGrafter"/>
</dbReference>
<protein>
    <recommendedName>
        <fullName evidence="7">Protein-serine/threonine kinase</fullName>
        <ecNumber evidence="7">2.7.11.-</ecNumber>
    </recommendedName>
</protein>
<dbReference type="EMBL" id="CAEQ01002336">
    <property type="protein sequence ID" value="CCD16547.1"/>
    <property type="molecule type" value="Genomic_DNA"/>
</dbReference>
<dbReference type="InterPro" id="IPR036784">
    <property type="entry name" value="AK/P_DHK_N_sf"/>
</dbReference>
<evidence type="ECO:0000313" key="9">
    <source>
        <dbReference type="EMBL" id="CCD16547.1"/>
    </source>
</evidence>
<comment type="similarity">
    <text evidence="1 7">Belongs to the PDK/BCKDK protein kinase family.</text>
</comment>
<keyword evidence="3 7" id="KW-0547">Nucleotide-binding</keyword>
<dbReference type="GO" id="GO:0005759">
    <property type="term" value="C:mitochondrial matrix"/>
    <property type="evidence" value="ECO:0007669"/>
    <property type="project" value="UniProtKB-SubCell"/>
</dbReference>
<evidence type="ECO:0000259" key="8">
    <source>
        <dbReference type="Pfam" id="PF10436"/>
    </source>
</evidence>
<evidence type="ECO:0000256" key="2">
    <source>
        <dbReference type="ARBA" id="ARBA00022679"/>
    </source>
</evidence>
<dbReference type="OMA" id="VGNYMYL"/>
<keyword evidence="6 7" id="KW-0496">Mitochondrion</keyword>
<evidence type="ECO:0000256" key="5">
    <source>
        <dbReference type="ARBA" id="ARBA00022840"/>
    </source>
</evidence>
<dbReference type="Pfam" id="PF10436">
    <property type="entry name" value="BCDHK_Adom3"/>
    <property type="match status" value="1"/>
</dbReference>
<reference evidence="9 10" key="2">
    <citation type="journal article" date="2012" name="Proc. Natl. Acad. Sci. U.S.A.">
        <title>Antigenic diversity is generated by distinct evolutionary mechanisms in African trypanosome species.</title>
        <authorList>
            <person name="Jackson A.P."/>
            <person name="Berry A."/>
            <person name="Aslett M."/>
            <person name="Allison H.C."/>
            <person name="Burton P."/>
            <person name="Vavrova-Anderson J."/>
            <person name="Brown R."/>
            <person name="Browne H."/>
            <person name="Corton N."/>
            <person name="Hauser H."/>
            <person name="Gamble J."/>
            <person name="Gilderthorp R."/>
            <person name="Marcello L."/>
            <person name="McQuillan J."/>
            <person name="Otto T.D."/>
            <person name="Quail M.A."/>
            <person name="Sanders M.J."/>
            <person name="van Tonder A."/>
            <person name="Ginger M.L."/>
            <person name="Field M.C."/>
            <person name="Barry J.D."/>
            <person name="Hertz-Fowler C."/>
            <person name="Berriman M."/>
        </authorList>
    </citation>
    <scope>NUCLEOTIDE SEQUENCE [LARGE SCALE GENOMIC DNA]</scope>
    <source>
        <strain evidence="9 10">IL3000</strain>
    </source>
</reference>
<dbReference type="Gene3D" id="3.30.565.10">
    <property type="entry name" value="Histidine kinase-like ATPase, C-terminal domain"/>
    <property type="match status" value="1"/>
</dbReference>
<dbReference type="InterPro" id="IPR039028">
    <property type="entry name" value="BCKD/PDK"/>
</dbReference>
<evidence type="ECO:0000256" key="3">
    <source>
        <dbReference type="ARBA" id="ARBA00022741"/>
    </source>
</evidence>
<evidence type="ECO:0000256" key="4">
    <source>
        <dbReference type="ARBA" id="ARBA00022777"/>
    </source>
</evidence>
<keyword evidence="10" id="KW-1185">Reference proteome</keyword>
<keyword evidence="5 7" id="KW-0067">ATP-binding</keyword>
<dbReference type="Gene3D" id="1.20.140.20">
    <property type="entry name" value="Alpha-ketoacid/pyruvate dehydrogenase kinase, N-terminal domain"/>
    <property type="match status" value="1"/>
</dbReference>
<name>F9WGV9_TRYCI</name>
<comment type="subcellular location">
    <subcellularLocation>
        <location evidence="7">Mitochondrion matrix</location>
    </subcellularLocation>
</comment>
<gene>
    <name evidence="9" type="ORF">TCIL3000_0_14610</name>
</gene>
<dbReference type="Proteomes" id="UP000000702">
    <property type="component" value="Unassembled WGS sequence"/>
</dbReference>
<keyword evidence="2 7" id="KW-0808">Transferase</keyword>
<accession>F9WGV9</accession>
<evidence type="ECO:0000256" key="7">
    <source>
        <dbReference type="RuleBase" id="RU366032"/>
    </source>
</evidence>
<dbReference type="AlphaFoldDB" id="F9WGV9"/>
<evidence type="ECO:0000256" key="6">
    <source>
        <dbReference type="ARBA" id="ARBA00023128"/>
    </source>
</evidence>